<dbReference type="InterPro" id="IPR036691">
    <property type="entry name" value="Endo/exonu/phosph_ase_sf"/>
</dbReference>
<dbReference type="OrthoDB" id="8052050at2759"/>
<accession>A0A8B6FBH3</accession>
<evidence type="ECO:0000313" key="2">
    <source>
        <dbReference type="Proteomes" id="UP000596742"/>
    </source>
</evidence>
<dbReference type="AlphaFoldDB" id="A0A8B6FBH3"/>
<protein>
    <recommendedName>
        <fullName evidence="3">Endonuclease/exonuclease/phosphatase domain-containing protein</fullName>
    </recommendedName>
</protein>
<keyword evidence="2" id="KW-1185">Reference proteome</keyword>
<dbReference type="Gene3D" id="3.60.10.10">
    <property type="entry name" value="Endonuclease/exonuclease/phosphatase"/>
    <property type="match status" value="1"/>
</dbReference>
<dbReference type="Proteomes" id="UP000596742">
    <property type="component" value="Unassembled WGS sequence"/>
</dbReference>
<dbReference type="EMBL" id="UYJE01006555">
    <property type="protein sequence ID" value="VDI46957.1"/>
    <property type="molecule type" value="Genomic_DNA"/>
</dbReference>
<organism evidence="1 2">
    <name type="scientific">Mytilus galloprovincialis</name>
    <name type="common">Mediterranean mussel</name>
    <dbReference type="NCBI Taxonomy" id="29158"/>
    <lineage>
        <taxon>Eukaryota</taxon>
        <taxon>Metazoa</taxon>
        <taxon>Spiralia</taxon>
        <taxon>Lophotrochozoa</taxon>
        <taxon>Mollusca</taxon>
        <taxon>Bivalvia</taxon>
        <taxon>Autobranchia</taxon>
        <taxon>Pteriomorphia</taxon>
        <taxon>Mytilida</taxon>
        <taxon>Mytiloidea</taxon>
        <taxon>Mytilidae</taxon>
        <taxon>Mytilinae</taxon>
        <taxon>Mytilus</taxon>
    </lineage>
</organism>
<proteinExistence type="predicted"/>
<sequence length="389" mass="45700">MKGYEKEFVYREKCKGGGVVIFYKKWLTSYTTVLNCCADSMIWLKIDKNVCLNGLDLYICAIYIPPDKNVFYRKYDIDVFDILQENIEHYSTLGTVAVIGDLNGRDKELINSISFIDYVNDSYICNRKSEDIKPPNSFGQRILQLCQSSGLRICNGRFGTDSGKITFNNKNGSSVIDYLLFTQSEMFKCLKSFYVEPFNMYSCHAPIVVELYLKGNNQSYGQCHCNKTKFNIFNWNEGSEDDIRSKLILNTQKFDDLLVNFDENSDIDTCVERLNNLLTDIYEQYTKSEVTYKEQCEFCENGDKVYKSNADKPWFTDECKTLYIQYQNALDSFNKYRSDENRINFNLSKQKYKCCETRLKRHYKNQRGNMLSSLRKKNPKRFYKNFKKT</sequence>
<gene>
    <name evidence="1" type="ORF">MGAL_10B087699</name>
</gene>
<name>A0A8B6FBH3_MYTGA</name>
<reference evidence="1" key="1">
    <citation type="submission" date="2018-11" db="EMBL/GenBank/DDBJ databases">
        <authorList>
            <person name="Alioto T."/>
            <person name="Alioto T."/>
        </authorList>
    </citation>
    <scope>NUCLEOTIDE SEQUENCE</scope>
</reference>
<evidence type="ECO:0008006" key="3">
    <source>
        <dbReference type="Google" id="ProtNLM"/>
    </source>
</evidence>
<dbReference type="SUPFAM" id="SSF56219">
    <property type="entry name" value="DNase I-like"/>
    <property type="match status" value="1"/>
</dbReference>
<evidence type="ECO:0000313" key="1">
    <source>
        <dbReference type="EMBL" id="VDI46957.1"/>
    </source>
</evidence>
<comment type="caution">
    <text evidence="1">The sequence shown here is derived from an EMBL/GenBank/DDBJ whole genome shotgun (WGS) entry which is preliminary data.</text>
</comment>